<name>A0AAE0C7Z6_9CHLO</name>
<evidence type="ECO:0000313" key="4">
    <source>
        <dbReference type="Proteomes" id="UP001190700"/>
    </source>
</evidence>
<dbReference type="Proteomes" id="UP001190700">
    <property type="component" value="Unassembled WGS sequence"/>
</dbReference>
<feature type="region of interest" description="Disordered" evidence="1">
    <location>
        <begin position="231"/>
        <end position="277"/>
    </location>
</feature>
<proteinExistence type="predicted"/>
<reference evidence="3 4" key="1">
    <citation type="journal article" date="2015" name="Genome Biol. Evol.">
        <title>Comparative Genomics of a Bacterivorous Green Alga Reveals Evolutionary Causalities and Consequences of Phago-Mixotrophic Mode of Nutrition.</title>
        <authorList>
            <person name="Burns J.A."/>
            <person name="Paasch A."/>
            <person name="Narechania A."/>
            <person name="Kim E."/>
        </authorList>
    </citation>
    <scope>NUCLEOTIDE SEQUENCE [LARGE SCALE GENOMIC DNA]</scope>
    <source>
        <strain evidence="3 4">PLY_AMNH</strain>
    </source>
</reference>
<gene>
    <name evidence="3" type="ORF">CYMTET_41000</name>
</gene>
<keyword evidence="2" id="KW-1133">Transmembrane helix</keyword>
<feature type="transmembrane region" description="Helical" evidence="2">
    <location>
        <begin position="290"/>
        <end position="315"/>
    </location>
</feature>
<keyword evidence="2" id="KW-0472">Membrane</keyword>
<accession>A0AAE0C7Z6</accession>
<keyword evidence="4" id="KW-1185">Reference proteome</keyword>
<evidence type="ECO:0000256" key="1">
    <source>
        <dbReference type="SAM" id="MobiDB-lite"/>
    </source>
</evidence>
<dbReference type="EMBL" id="LGRX02027263">
    <property type="protein sequence ID" value="KAK3249554.1"/>
    <property type="molecule type" value="Genomic_DNA"/>
</dbReference>
<dbReference type="AlphaFoldDB" id="A0AAE0C7Z6"/>
<keyword evidence="2" id="KW-0812">Transmembrane</keyword>
<evidence type="ECO:0000256" key="2">
    <source>
        <dbReference type="SAM" id="Phobius"/>
    </source>
</evidence>
<organism evidence="3 4">
    <name type="scientific">Cymbomonas tetramitiformis</name>
    <dbReference type="NCBI Taxonomy" id="36881"/>
    <lineage>
        <taxon>Eukaryota</taxon>
        <taxon>Viridiplantae</taxon>
        <taxon>Chlorophyta</taxon>
        <taxon>Pyramimonadophyceae</taxon>
        <taxon>Pyramimonadales</taxon>
        <taxon>Pyramimonadaceae</taxon>
        <taxon>Cymbomonas</taxon>
    </lineage>
</organism>
<comment type="caution">
    <text evidence="3">The sequence shown here is derived from an EMBL/GenBank/DDBJ whole genome shotgun (WGS) entry which is preliminary data.</text>
</comment>
<protein>
    <submittedName>
        <fullName evidence="3">Uncharacterized protein</fullName>
    </submittedName>
</protein>
<sequence>MTRVRFFVAVCFGTFHGVSDARFSVREESIVASKTAPREEDAALSSMLYPHLWYKPSTNYEETYAESVGNLDSYAEFDTTLATVTVYSRGSDSYGPRHVEQHISPFVLTFTLVRNETCDDHYVALSKKETGVYNTFSAPSSIRVSWNCRFVMLFVDEEYVFDAAGNNCSAIPALHTMTVSVSSMHVSLIHENCDLRLTLSHGYGYGPFYLFVGADDDHAKGAQFTLINVTEADGLSPPPPSPSPPSPPEPFPPPFPAPPPPPYPEAPPPPGDSTSWFEDRFSEGRIVDTMLYSVATLILLTLCFDGVVIGARFIFKKRSSSAEQRGETQSD</sequence>
<evidence type="ECO:0000313" key="3">
    <source>
        <dbReference type="EMBL" id="KAK3249554.1"/>
    </source>
</evidence>
<feature type="compositionally biased region" description="Pro residues" evidence="1">
    <location>
        <begin position="236"/>
        <end position="271"/>
    </location>
</feature>